<feature type="compositionally biased region" description="Acidic residues" evidence="1">
    <location>
        <begin position="116"/>
        <end position="132"/>
    </location>
</feature>
<dbReference type="AlphaFoldDB" id="A0A0E0GUD6"/>
<sequence>MLRQPSSRCHRSKKLLRPKHILQVVLLVAVSVWLVYQLTRNRRRAVAVEGGGAAMDGEVTRRRLGRKGFIVFAGDASDGDGVRRSIGGRSNVATEAEMERGVTSDQVGDGDRGGEGDVETGEEKEEEDDDGDGYIADDGLPGDEDDDGGDLRHLQADEMDVISFGPHTNSSDSIAAGPLVNGVADDMNRTAVINTSVNDSGVSLNPPVTGSLRYNHRKATGNIEALGGLEPTITNDMEED</sequence>
<evidence type="ECO:0000313" key="3">
    <source>
        <dbReference type="EnsemblPlants" id="ONIVA03G37270.1"/>
    </source>
</evidence>
<keyword evidence="2" id="KW-0472">Membrane</keyword>
<evidence type="ECO:0000313" key="4">
    <source>
        <dbReference type="Proteomes" id="UP000006591"/>
    </source>
</evidence>
<feature type="transmembrane region" description="Helical" evidence="2">
    <location>
        <begin position="21"/>
        <end position="39"/>
    </location>
</feature>
<dbReference type="PANTHER" id="PTHR33700:SF4">
    <property type="entry name" value="MYB-LIKE PROTEIN X"/>
    <property type="match status" value="1"/>
</dbReference>
<name>A0A0E0GUD6_ORYNI</name>
<dbReference type="EnsemblPlants" id="ONIVA03G37270.1">
    <property type="protein sequence ID" value="ONIVA03G37270.1"/>
    <property type="gene ID" value="ONIVA03G37270"/>
</dbReference>
<organism evidence="3">
    <name type="scientific">Oryza nivara</name>
    <name type="common">Indian wild rice</name>
    <name type="synonym">Oryza sativa f. spontanea</name>
    <dbReference type="NCBI Taxonomy" id="4536"/>
    <lineage>
        <taxon>Eukaryota</taxon>
        <taxon>Viridiplantae</taxon>
        <taxon>Streptophyta</taxon>
        <taxon>Embryophyta</taxon>
        <taxon>Tracheophyta</taxon>
        <taxon>Spermatophyta</taxon>
        <taxon>Magnoliopsida</taxon>
        <taxon>Liliopsida</taxon>
        <taxon>Poales</taxon>
        <taxon>Poaceae</taxon>
        <taxon>BOP clade</taxon>
        <taxon>Oryzoideae</taxon>
        <taxon>Oryzeae</taxon>
        <taxon>Oryzinae</taxon>
        <taxon>Oryza</taxon>
    </lineage>
</organism>
<reference evidence="3" key="2">
    <citation type="submission" date="2018-04" db="EMBL/GenBank/DDBJ databases">
        <title>OnivRS2 (Oryza nivara Reference Sequence Version 2).</title>
        <authorList>
            <person name="Zhang J."/>
            <person name="Kudrna D."/>
            <person name="Lee S."/>
            <person name="Talag J."/>
            <person name="Rajasekar S."/>
            <person name="Welchert J."/>
            <person name="Hsing Y.-I."/>
            <person name="Wing R.A."/>
        </authorList>
    </citation>
    <scope>NUCLEOTIDE SEQUENCE [LARGE SCALE GENOMIC DNA]</scope>
    <source>
        <strain evidence="3">SL10</strain>
    </source>
</reference>
<accession>A0A0E0GUD6</accession>
<dbReference type="Gramene" id="ONIVA03G37270.1">
    <property type="protein sequence ID" value="ONIVA03G37270.1"/>
    <property type="gene ID" value="ONIVA03G37270"/>
</dbReference>
<dbReference type="Proteomes" id="UP000006591">
    <property type="component" value="Chromosome 3"/>
</dbReference>
<dbReference type="OMA" id="TGNIEAP"/>
<proteinExistence type="predicted"/>
<keyword evidence="2" id="KW-0812">Transmembrane</keyword>
<dbReference type="STRING" id="4536.A0A0E0GUD6"/>
<protein>
    <submittedName>
        <fullName evidence="3">Uncharacterized protein</fullName>
    </submittedName>
</protein>
<evidence type="ECO:0000256" key="1">
    <source>
        <dbReference type="SAM" id="MobiDB-lite"/>
    </source>
</evidence>
<feature type="region of interest" description="Disordered" evidence="1">
    <location>
        <begin position="81"/>
        <end position="151"/>
    </location>
</feature>
<keyword evidence="4" id="KW-1185">Reference proteome</keyword>
<evidence type="ECO:0000256" key="2">
    <source>
        <dbReference type="SAM" id="Phobius"/>
    </source>
</evidence>
<dbReference type="PANTHER" id="PTHR33700">
    <property type="entry name" value="MYB-LIKE PROTEIN X"/>
    <property type="match status" value="1"/>
</dbReference>
<reference evidence="3" key="1">
    <citation type="submission" date="2015-04" db="UniProtKB">
        <authorList>
            <consortium name="EnsemblPlants"/>
        </authorList>
    </citation>
    <scope>IDENTIFICATION</scope>
    <source>
        <strain evidence="3">SL10</strain>
    </source>
</reference>
<dbReference type="HOGENOM" id="CLU_117372_0_0_1"/>
<keyword evidence="2" id="KW-1133">Transmembrane helix</keyword>
<dbReference type="eggNOG" id="ENOG502R6MN">
    <property type="taxonomic scope" value="Eukaryota"/>
</dbReference>